<comment type="caution">
    <text evidence="2">The sequence shown here is derived from an EMBL/GenBank/DDBJ whole genome shotgun (WGS) entry which is preliminary data.</text>
</comment>
<keyword evidence="1" id="KW-0812">Transmembrane</keyword>
<organism evidence="2 3">
    <name type="scientific">Hibiscus syriacus</name>
    <name type="common">Rose of Sharon</name>
    <dbReference type="NCBI Taxonomy" id="106335"/>
    <lineage>
        <taxon>Eukaryota</taxon>
        <taxon>Viridiplantae</taxon>
        <taxon>Streptophyta</taxon>
        <taxon>Embryophyta</taxon>
        <taxon>Tracheophyta</taxon>
        <taxon>Spermatophyta</taxon>
        <taxon>Magnoliopsida</taxon>
        <taxon>eudicotyledons</taxon>
        <taxon>Gunneridae</taxon>
        <taxon>Pentapetalae</taxon>
        <taxon>rosids</taxon>
        <taxon>malvids</taxon>
        <taxon>Malvales</taxon>
        <taxon>Malvaceae</taxon>
        <taxon>Malvoideae</taxon>
        <taxon>Hibiscus</taxon>
    </lineage>
</organism>
<feature type="transmembrane region" description="Helical" evidence="1">
    <location>
        <begin position="6"/>
        <end position="26"/>
    </location>
</feature>
<dbReference type="PANTHER" id="PTHR38396:SF1">
    <property type="entry name" value="TRANSMEMBRANE PROTEIN"/>
    <property type="match status" value="1"/>
</dbReference>
<dbReference type="Proteomes" id="UP000436088">
    <property type="component" value="Unassembled WGS sequence"/>
</dbReference>
<sequence>MGDRIFVVIFFFWAALTIITPTLVLLSESSKPFLDTNGQVSEGIKDRRMIGYGVKRSCNSSTSSIQMKAASSTIDHKWSWLQQLEGLVSRVFQKAMGLLISTS</sequence>
<evidence type="ECO:0000256" key="1">
    <source>
        <dbReference type="SAM" id="Phobius"/>
    </source>
</evidence>
<gene>
    <name evidence="2" type="ORF">F3Y22_tig00110243pilonHSYRG00061</name>
</gene>
<keyword evidence="1" id="KW-0472">Membrane</keyword>
<protein>
    <submittedName>
        <fullName evidence="2">Endoplasmatic reticulum retrieval protein 1B isoform 1</fullName>
    </submittedName>
</protein>
<evidence type="ECO:0000313" key="2">
    <source>
        <dbReference type="EMBL" id="KAE8712593.1"/>
    </source>
</evidence>
<dbReference type="EMBL" id="VEPZ02000892">
    <property type="protein sequence ID" value="KAE8712593.1"/>
    <property type="molecule type" value="Genomic_DNA"/>
</dbReference>
<reference evidence="2" key="1">
    <citation type="submission" date="2019-09" db="EMBL/GenBank/DDBJ databases">
        <title>Draft genome information of white flower Hibiscus syriacus.</title>
        <authorList>
            <person name="Kim Y.-M."/>
        </authorList>
    </citation>
    <scope>NUCLEOTIDE SEQUENCE [LARGE SCALE GENOMIC DNA]</scope>
    <source>
        <strain evidence="2">YM2019G1</strain>
    </source>
</reference>
<dbReference type="AlphaFoldDB" id="A0A6A3B8B6"/>
<keyword evidence="1" id="KW-1133">Transmembrane helix</keyword>
<accession>A0A6A3B8B6</accession>
<proteinExistence type="predicted"/>
<name>A0A6A3B8B6_HIBSY</name>
<keyword evidence="3" id="KW-1185">Reference proteome</keyword>
<dbReference type="PANTHER" id="PTHR38396">
    <property type="entry name" value="TRANSMEMBRANE PROTEIN"/>
    <property type="match status" value="1"/>
</dbReference>
<evidence type="ECO:0000313" key="3">
    <source>
        <dbReference type="Proteomes" id="UP000436088"/>
    </source>
</evidence>